<name>A0A2Z3KCC4_LACLL</name>
<dbReference type="AlphaFoldDB" id="A0A2Z3KCC4"/>
<protein>
    <submittedName>
        <fullName evidence="1">Uncharacterized protein</fullName>
    </submittedName>
</protein>
<reference evidence="1 2" key="1">
    <citation type="submission" date="2018-03" db="EMBL/GenBank/DDBJ databases">
        <title>Genome sequence of Lactococcus lactis strain 14B4 from almond drupe.</title>
        <authorList>
            <person name="Tran T.D."/>
            <person name="McGarvey J.A."/>
            <person name="Huynh S."/>
            <person name="Parker C.T."/>
        </authorList>
    </citation>
    <scope>NUCLEOTIDE SEQUENCE [LARGE SCALE GENOMIC DNA]</scope>
    <source>
        <strain evidence="1 2">14B4</strain>
    </source>
</reference>
<proteinExistence type="predicted"/>
<gene>
    <name evidence="1" type="ORF">LL14B4_02230</name>
</gene>
<accession>A0A2Z3KCC4</accession>
<dbReference type="EMBL" id="CP028160">
    <property type="protein sequence ID" value="AWN65068.1"/>
    <property type="molecule type" value="Genomic_DNA"/>
</dbReference>
<organism evidence="1 2">
    <name type="scientific">Lactococcus lactis subsp. lactis</name>
    <name type="common">Streptococcus lactis</name>
    <dbReference type="NCBI Taxonomy" id="1360"/>
    <lineage>
        <taxon>Bacteria</taxon>
        <taxon>Bacillati</taxon>
        <taxon>Bacillota</taxon>
        <taxon>Bacilli</taxon>
        <taxon>Lactobacillales</taxon>
        <taxon>Streptococcaceae</taxon>
        <taxon>Lactococcus</taxon>
    </lineage>
</organism>
<evidence type="ECO:0000313" key="1">
    <source>
        <dbReference type="EMBL" id="AWN65068.1"/>
    </source>
</evidence>
<sequence length="66" mass="7799">MNCSKIIKNNKKNIVAEEDKKPFKVFYFAQIFEKLSVKFTDSFYFKDCDNEGDKLFEVATLEFSKV</sequence>
<dbReference type="Proteomes" id="UP000245919">
    <property type="component" value="Chromosome"/>
</dbReference>
<evidence type="ECO:0000313" key="2">
    <source>
        <dbReference type="Proteomes" id="UP000245919"/>
    </source>
</evidence>